<dbReference type="GO" id="GO:0005525">
    <property type="term" value="F:GTP binding"/>
    <property type="evidence" value="ECO:0007669"/>
    <property type="project" value="UniProtKB-UniRule"/>
</dbReference>
<feature type="active site" description="Proton donor" evidence="10">
    <location>
        <position position="45"/>
    </location>
</feature>
<dbReference type="InterPro" id="IPR027417">
    <property type="entry name" value="P-loop_NTPase"/>
</dbReference>
<reference evidence="13" key="1">
    <citation type="journal article" date="2016" name="Proc. Natl. Acad. Sci. U.S.A.">
        <title>Lipid metabolic changes in an early divergent fungus govern the establishment of a mutualistic symbiosis with endobacteria.</title>
        <authorList>
            <person name="Lastovetsky O.A."/>
            <person name="Gaspar M.L."/>
            <person name="Mondo S.J."/>
            <person name="LaButti K.M."/>
            <person name="Sandor L."/>
            <person name="Grigoriev I.V."/>
            <person name="Henry S.A."/>
            <person name="Pawlowska T.E."/>
        </authorList>
    </citation>
    <scope>NUCLEOTIDE SEQUENCE [LARGE SCALE GENOMIC DNA]</scope>
    <source>
        <strain evidence="13">ATCC 52814</strain>
    </source>
</reference>
<dbReference type="InterPro" id="IPR042110">
    <property type="entry name" value="Adenylosuccinate_synth_dom2"/>
</dbReference>
<keyword evidence="4 10" id="KW-0479">Metal-binding</keyword>
<protein>
    <recommendedName>
        <fullName evidence="10 12">Adenylosuccinate synthetase</fullName>
        <shortName evidence="10">AMPSase</shortName>
        <shortName evidence="10">AdSS</shortName>
        <ecNumber evidence="10 12">6.3.4.4</ecNumber>
    </recommendedName>
    <alternativeName>
        <fullName evidence="10">IMP--aspartate ligase</fullName>
    </alternativeName>
</protein>
<comment type="subcellular location">
    <subcellularLocation>
        <location evidence="10">Cytoplasm</location>
    </subcellularLocation>
</comment>
<dbReference type="FunFam" id="3.90.170.10:FF:000001">
    <property type="entry name" value="Adenylosuccinate synthetase"/>
    <property type="match status" value="1"/>
</dbReference>
<dbReference type="SMART" id="SM00788">
    <property type="entry name" value="Adenylsucc_synt"/>
    <property type="match status" value="1"/>
</dbReference>
<keyword evidence="8 10" id="KW-0342">GTP-binding</keyword>
<dbReference type="OrthoDB" id="10265645at2759"/>
<keyword evidence="5 10" id="KW-0547">Nucleotide-binding</keyword>
<evidence type="ECO:0000256" key="1">
    <source>
        <dbReference type="ARBA" id="ARBA00003779"/>
    </source>
</evidence>
<evidence type="ECO:0000256" key="5">
    <source>
        <dbReference type="ARBA" id="ARBA00022741"/>
    </source>
</evidence>
<evidence type="ECO:0000256" key="10">
    <source>
        <dbReference type="HAMAP-Rule" id="MF_03125"/>
    </source>
</evidence>
<feature type="binding site" evidence="10">
    <location>
        <position position="133"/>
    </location>
    <ligand>
        <name>IMP</name>
        <dbReference type="ChEBI" id="CHEBI:58053"/>
    </ligand>
</feature>
<dbReference type="GO" id="GO:0044208">
    <property type="term" value="P:'de novo' AMP biosynthetic process"/>
    <property type="evidence" value="ECO:0007669"/>
    <property type="project" value="UniProtKB-UniRule"/>
</dbReference>
<dbReference type="InterPro" id="IPR042109">
    <property type="entry name" value="Adenylosuccinate_synth_dom1"/>
</dbReference>
<dbReference type="NCBIfam" id="TIGR00184">
    <property type="entry name" value="purA"/>
    <property type="match status" value="1"/>
</dbReference>
<dbReference type="Proteomes" id="UP000242414">
    <property type="component" value="Unassembled WGS sequence"/>
</dbReference>
<feature type="active site" description="Proton acceptor" evidence="10">
    <location>
        <position position="17"/>
    </location>
</feature>
<dbReference type="HAMAP" id="MF_00011">
    <property type="entry name" value="Adenylosucc_synth"/>
    <property type="match status" value="1"/>
</dbReference>
<evidence type="ECO:0000256" key="7">
    <source>
        <dbReference type="ARBA" id="ARBA00022842"/>
    </source>
</evidence>
<name>A0A1X0QND3_RHIZD</name>
<dbReference type="Gene3D" id="3.40.440.10">
    <property type="entry name" value="Adenylosuccinate Synthetase, subunit A, domain 1"/>
    <property type="match status" value="1"/>
</dbReference>
<feature type="binding site" evidence="10">
    <location>
        <begin position="44"/>
        <end position="46"/>
    </location>
    <ligand>
        <name>GTP</name>
        <dbReference type="ChEBI" id="CHEBI:37565"/>
    </ligand>
</feature>
<feature type="binding site" evidence="10">
    <location>
        <begin position="42"/>
        <end position="45"/>
    </location>
    <ligand>
        <name>IMP</name>
        <dbReference type="ChEBI" id="CHEBI:58053"/>
    </ligand>
</feature>
<keyword evidence="3 10" id="KW-0436">Ligase</keyword>
<comment type="catalytic activity">
    <reaction evidence="9 10 12">
        <text>IMP + L-aspartate + GTP = N(6)-(1,2-dicarboxyethyl)-AMP + GDP + phosphate + 2 H(+)</text>
        <dbReference type="Rhea" id="RHEA:15753"/>
        <dbReference type="ChEBI" id="CHEBI:15378"/>
        <dbReference type="ChEBI" id="CHEBI:29991"/>
        <dbReference type="ChEBI" id="CHEBI:37565"/>
        <dbReference type="ChEBI" id="CHEBI:43474"/>
        <dbReference type="ChEBI" id="CHEBI:57567"/>
        <dbReference type="ChEBI" id="CHEBI:58053"/>
        <dbReference type="ChEBI" id="CHEBI:58189"/>
        <dbReference type="EC" id="6.3.4.4"/>
    </reaction>
</comment>
<dbReference type="AlphaFoldDB" id="A0A1X0QND3"/>
<keyword evidence="6 10" id="KW-0658">Purine biosynthesis</keyword>
<dbReference type="PROSITE" id="PS00513">
    <property type="entry name" value="ADENYLOSUCCIN_SYN_2"/>
    <property type="match status" value="1"/>
</dbReference>
<feature type="binding site" evidence="10">
    <location>
        <begin position="16"/>
        <end position="22"/>
    </location>
    <ligand>
        <name>GTP</name>
        <dbReference type="ChEBI" id="CHEBI:37565"/>
    </ligand>
</feature>
<dbReference type="InterPro" id="IPR042111">
    <property type="entry name" value="Adenylosuccinate_synth_dom3"/>
</dbReference>
<dbReference type="InterPro" id="IPR018220">
    <property type="entry name" value="Adenylosuccin_syn_GTP-bd"/>
</dbReference>
<evidence type="ECO:0000256" key="9">
    <source>
        <dbReference type="ARBA" id="ARBA00050432"/>
    </source>
</evidence>
<dbReference type="GO" id="GO:0000287">
    <property type="term" value="F:magnesium ion binding"/>
    <property type="evidence" value="ECO:0007669"/>
    <property type="project" value="UniProtKB-UniRule"/>
</dbReference>
<dbReference type="Pfam" id="PF00709">
    <property type="entry name" value="Adenylsucc_synt"/>
    <property type="match status" value="1"/>
</dbReference>
<dbReference type="GO" id="GO:0046040">
    <property type="term" value="P:IMP metabolic process"/>
    <property type="evidence" value="ECO:0007669"/>
    <property type="project" value="TreeGrafter"/>
</dbReference>
<organism evidence="13">
    <name type="scientific">Rhizopus microsporus var. microsporus</name>
    <dbReference type="NCBI Taxonomy" id="86635"/>
    <lineage>
        <taxon>Eukaryota</taxon>
        <taxon>Fungi</taxon>
        <taxon>Fungi incertae sedis</taxon>
        <taxon>Mucoromycota</taxon>
        <taxon>Mucoromycotina</taxon>
        <taxon>Mucoromycetes</taxon>
        <taxon>Mucorales</taxon>
        <taxon>Mucorineae</taxon>
        <taxon>Rhizopodaceae</taxon>
        <taxon>Rhizopus</taxon>
    </lineage>
</organism>
<comment type="subunit">
    <text evidence="2 10">Homodimer.</text>
</comment>
<dbReference type="FunFam" id="1.10.300.10:FF:000002">
    <property type="entry name" value="Adenylosuccinate synthetase, chloroplastic"/>
    <property type="match status" value="1"/>
</dbReference>
<dbReference type="GO" id="GO:0004019">
    <property type="term" value="F:adenylosuccinate synthase activity"/>
    <property type="evidence" value="ECO:0007669"/>
    <property type="project" value="UniProtKB-UniRule"/>
</dbReference>
<feature type="binding site" evidence="10">
    <location>
        <position position="303"/>
    </location>
    <ligand>
        <name>IMP</name>
        <dbReference type="ChEBI" id="CHEBI:58053"/>
    </ligand>
</feature>
<dbReference type="GO" id="GO:0005737">
    <property type="term" value="C:cytoplasm"/>
    <property type="evidence" value="ECO:0007669"/>
    <property type="project" value="UniProtKB-SubCell"/>
</dbReference>
<comment type="pathway">
    <text evidence="10 12">Purine metabolism; AMP biosynthesis via de novo pathway; AMP from IMP: step 1/2.</text>
</comment>
<feature type="binding site" evidence="10">
    <location>
        <position position="147"/>
    </location>
    <ligand>
        <name>IMP</name>
        <dbReference type="ChEBI" id="CHEBI:58053"/>
        <note>ligand shared between dimeric partners</note>
    </ligand>
</feature>
<dbReference type="SUPFAM" id="SSF52540">
    <property type="entry name" value="P-loop containing nucleoside triphosphate hydrolases"/>
    <property type="match status" value="1"/>
</dbReference>
<keyword evidence="7 10" id="KW-0460">Magnesium</keyword>
<feature type="binding site" evidence="10">
    <location>
        <position position="224"/>
    </location>
    <ligand>
        <name>IMP</name>
        <dbReference type="ChEBI" id="CHEBI:58053"/>
    </ligand>
</feature>
<feature type="binding site" evidence="10">
    <location>
        <begin position="17"/>
        <end position="20"/>
    </location>
    <ligand>
        <name>IMP</name>
        <dbReference type="ChEBI" id="CHEBI:58053"/>
    </ligand>
</feature>
<dbReference type="InterPro" id="IPR033128">
    <property type="entry name" value="Adenylosuccin_syn_Lys_AS"/>
</dbReference>
<feature type="active site" evidence="11">
    <location>
        <position position="144"/>
    </location>
</feature>
<comment type="function">
    <text evidence="10">Plays an important role in the de novo pathway and in the salvage pathway of purine nucleotide biosynthesis. Catalyzes the first commited step in the biosynthesis of AMP from IMP.</text>
</comment>
<feature type="binding site" evidence="10">
    <location>
        <begin position="413"/>
        <end position="415"/>
    </location>
    <ligand>
        <name>GTP</name>
        <dbReference type="ChEBI" id="CHEBI:37565"/>
    </ligand>
</feature>
<feature type="binding site" evidence="10">
    <location>
        <position position="44"/>
    </location>
    <ligand>
        <name>Mg(2+)</name>
        <dbReference type="ChEBI" id="CHEBI:18420"/>
    </ligand>
</feature>
<dbReference type="InterPro" id="IPR001114">
    <property type="entry name" value="Adenylosuccinate_synthetase"/>
</dbReference>
<gene>
    <name evidence="13" type="ORF">BCV72DRAFT_282570</name>
</gene>
<comment type="function">
    <text evidence="12">Plays an important role in the de novo pathway of purine nucleotide biosynthesis.</text>
</comment>
<dbReference type="PROSITE" id="PS01266">
    <property type="entry name" value="ADENYLOSUCCIN_SYN_1"/>
    <property type="match status" value="1"/>
</dbReference>
<evidence type="ECO:0000256" key="11">
    <source>
        <dbReference type="PROSITE-ProRule" id="PRU10134"/>
    </source>
</evidence>
<evidence type="ECO:0000256" key="8">
    <source>
        <dbReference type="ARBA" id="ARBA00023134"/>
    </source>
</evidence>
<keyword evidence="10" id="KW-0963">Cytoplasm</keyword>
<dbReference type="VEuPathDB" id="FungiDB:BCV72DRAFT_282570"/>
<dbReference type="NCBIfam" id="NF002223">
    <property type="entry name" value="PRK01117.1"/>
    <property type="match status" value="1"/>
</dbReference>
<sequence length="426" mass="46945">MLEKGQLTVVLGAQWGDEGKGKLSDILCGEADLCCRCAGGNNAGHTIVVNDVKYDFHMLPSGLINPNCIALIGNGVVVHLPSFFEEKAKLEAKGLNCEGRLLLSDRAHLVFDLHQKIDGLKEVELGRGSIGTTGKGIGPTYSSKASRSGIRVHHLFQFEEFSARFRSMVENKRKRYGNFEYDVEAELERYKELAERVRPYVIDTVPYLHEQIKAGKRVLVEGANALMLDIDFGTYPYVTSSSTAIGGVCTGLGVPPSKVSKIVGVVKAYCTRVGGGPFPTEQLNEIGEHLQTVGFEFGVTTGRKRRCGWLDLVVVKYSTMINGYTSFNLTKLDILDQLPTIKVAVAYHLDGKKLESFPADLSLLEKVEVEYVELPGWMTDISKCTKYEELPENAKKYIAFIEKETGVPVEWIGVGAGRDDMIHKSA</sequence>
<evidence type="ECO:0000256" key="6">
    <source>
        <dbReference type="ARBA" id="ARBA00022755"/>
    </source>
</evidence>
<dbReference type="PANTHER" id="PTHR11846:SF0">
    <property type="entry name" value="ADENYLOSUCCINATE SYNTHETASE"/>
    <property type="match status" value="1"/>
</dbReference>
<dbReference type="PANTHER" id="PTHR11846">
    <property type="entry name" value="ADENYLOSUCCINATE SYNTHETASE"/>
    <property type="match status" value="1"/>
</dbReference>
<evidence type="ECO:0000256" key="3">
    <source>
        <dbReference type="ARBA" id="ARBA00022598"/>
    </source>
</evidence>
<dbReference type="Gene3D" id="1.10.300.10">
    <property type="entry name" value="Adenylosuccinate Synthetase, subunit A, domain 2"/>
    <property type="match status" value="1"/>
</dbReference>
<feature type="binding site" evidence="10">
    <location>
        <begin position="299"/>
        <end position="305"/>
    </location>
    <ligand>
        <name>substrate</name>
    </ligand>
</feature>
<evidence type="ECO:0000313" key="13">
    <source>
        <dbReference type="EMBL" id="ORE01263.1"/>
    </source>
</evidence>
<accession>A0A1X0QND3</accession>
<dbReference type="CDD" id="cd03108">
    <property type="entry name" value="AdSS"/>
    <property type="match status" value="1"/>
</dbReference>
<comment type="function">
    <text evidence="1">Plays an important role in the de novo pathway and in the salvage pathway of purine nucleotide biosynthesis. Catalyzes the first committed step in the biosynthesis of AMP from IMP.</text>
</comment>
<proteinExistence type="inferred from homology"/>
<evidence type="ECO:0000256" key="2">
    <source>
        <dbReference type="ARBA" id="ARBA00011738"/>
    </source>
</evidence>
<evidence type="ECO:0000256" key="12">
    <source>
        <dbReference type="RuleBase" id="RU000520"/>
    </source>
</evidence>
<feature type="binding site" evidence="10">
    <location>
        <begin position="331"/>
        <end position="333"/>
    </location>
    <ligand>
        <name>GTP</name>
        <dbReference type="ChEBI" id="CHEBI:37565"/>
    </ligand>
</feature>
<comment type="similarity">
    <text evidence="10 12">Belongs to the adenylosuccinate synthetase family.</text>
</comment>
<feature type="binding site" evidence="10">
    <location>
        <position position="17"/>
    </location>
    <ligand>
        <name>Mg(2+)</name>
        <dbReference type="ChEBI" id="CHEBI:18420"/>
    </ligand>
</feature>
<dbReference type="EC" id="6.3.4.4" evidence="10 12"/>
<dbReference type="EMBL" id="KV922159">
    <property type="protein sequence ID" value="ORE01263.1"/>
    <property type="molecule type" value="Genomic_DNA"/>
</dbReference>
<feature type="binding site" evidence="10">
    <location>
        <position position="305"/>
    </location>
    <ligand>
        <name>GTP</name>
        <dbReference type="ChEBI" id="CHEBI:37565"/>
    </ligand>
</feature>
<dbReference type="Gene3D" id="3.90.170.10">
    <property type="entry name" value="Adenylosuccinate Synthetase, subunit A, domain 3"/>
    <property type="match status" value="1"/>
</dbReference>
<dbReference type="UniPathway" id="UPA00075">
    <property type="reaction ID" value="UER00335"/>
</dbReference>
<comment type="cofactor">
    <cofactor evidence="10">
        <name>Mg(2+)</name>
        <dbReference type="ChEBI" id="CHEBI:18420"/>
    </cofactor>
    <text evidence="10">Binds 1 Mg(2+) ion per subunit.</text>
</comment>
<evidence type="ECO:0000256" key="4">
    <source>
        <dbReference type="ARBA" id="ARBA00022723"/>
    </source>
</evidence>
<feature type="binding site" evidence="10">
    <location>
        <position position="239"/>
    </location>
    <ligand>
        <name>IMP</name>
        <dbReference type="ChEBI" id="CHEBI:58053"/>
    </ligand>
</feature>